<evidence type="ECO:0000313" key="7">
    <source>
        <dbReference type="EMBL" id="GFY82443.1"/>
    </source>
</evidence>
<comment type="caution">
    <text evidence="7">The sequence shown here is derived from an EMBL/GenBank/DDBJ whole genome shotgun (WGS) entry which is preliminary data.</text>
</comment>
<dbReference type="GO" id="GO:0006869">
    <property type="term" value="P:lipid transport"/>
    <property type="evidence" value="ECO:0007669"/>
    <property type="project" value="InterPro"/>
</dbReference>
<evidence type="ECO:0000256" key="1">
    <source>
        <dbReference type="ARBA" id="ARBA00009748"/>
    </source>
</evidence>
<dbReference type="PRINTS" id="PR00382">
    <property type="entry name" value="LIPIDTRNSFER"/>
</dbReference>
<dbReference type="Proteomes" id="UP000585474">
    <property type="component" value="Unassembled WGS sequence"/>
</dbReference>
<dbReference type="CDD" id="cd01960">
    <property type="entry name" value="nsLTP1"/>
    <property type="match status" value="1"/>
</dbReference>
<organism evidence="7 8">
    <name type="scientific">Actinidia rufa</name>
    <dbReference type="NCBI Taxonomy" id="165716"/>
    <lineage>
        <taxon>Eukaryota</taxon>
        <taxon>Viridiplantae</taxon>
        <taxon>Streptophyta</taxon>
        <taxon>Embryophyta</taxon>
        <taxon>Tracheophyta</taxon>
        <taxon>Spermatophyta</taxon>
        <taxon>Magnoliopsida</taxon>
        <taxon>eudicotyledons</taxon>
        <taxon>Gunneridae</taxon>
        <taxon>Pentapetalae</taxon>
        <taxon>asterids</taxon>
        <taxon>Ericales</taxon>
        <taxon>Actinidiaceae</taxon>
        <taxon>Actinidia</taxon>
    </lineage>
</organism>
<keyword evidence="8" id="KW-1185">Reference proteome</keyword>
<keyword evidence="5" id="KW-0732">Signal</keyword>
<dbReference type="InterPro" id="IPR000528">
    <property type="entry name" value="Plant_nsLTP"/>
</dbReference>
<keyword evidence="3 4" id="KW-0446">Lipid-binding</keyword>
<reference evidence="7 8" key="1">
    <citation type="submission" date="2019-07" db="EMBL/GenBank/DDBJ databases">
        <title>De Novo Assembly of kiwifruit Actinidia rufa.</title>
        <authorList>
            <person name="Sugita-Konishi S."/>
            <person name="Sato K."/>
            <person name="Mori E."/>
            <person name="Abe Y."/>
            <person name="Kisaki G."/>
            <person name="Hamano K."/>
            <person name="Suezawa K."/>
            <person name="Otani M."/>
            <person name="Fukuda T."/>
            <person name="Manabe T."/>
            <person name="Gomi K."/>
            <person name="Tabuchi M."/>
            <person name="Akimitsu K."/>
            <person name="Kataoka I."/>
        </authorList>
    </citation>
    <scope>NUCLEOTIDE SEQUENCE [LARGE SCALE GENOMIC DNA]</scope>
    <source>
        <strain evidence="8">cv. Fuchu</strain>
    </source>
</reference>
<dbReference type="SUPFAM" id="SSF47699">
    <property type="entry name" value="Bifunctional inhibitor/lipid-transfer protein/seed storage 2S albumin"/>
    <property type="match status" value="1"/>
</dbReference>
<name>A0A7J0E7H3_9ERIC</name>
<evidence type="ECO:0000256" key="3">
    <source>
        <dbReference type="ARBA" id="ARBA00023121"/>
    </source>
</evidence>
<dbReference type="SMART" id="SM00499">
    <property type="entry name" value="AAI"/>
    <property type="match status" value="1"/>
</dbReference>
<dbReference type="EMBL" id="BJWL01000002">
    <property type="protein sequence ID" value="GFY82443.1"/>
    <property type="molecule type" value="Genomic_DNA"/>
</dbReference>
<feature type="signal peptide" evidence="5">
    <location>
        <begin position="1"/>
        <end position="27"/>
    </location>
</feature>
<comment type="function">
    <text evidence="4">Plant non-specific lipid-transfer proteins transfer phospholipids as well as galactolipids across membranes. May play a role in wax or cutin deposition in the cell walls of expanding epidermal cells and certain secretory tissues.</text>
</comment>
<dbReference type="AlphaFoldDB" id="A0A7J0E7H3"/>
<dbReference type="GO" id="GO:0008289">
    <property type="term" value="F:lipid binding"/>
    <property type="evidence" value="ECO:0007669"/>
    <property type="project" value="UniProtKB-KW"/>
</dbReference>
<dbReference type="InterPro" id="IPR016140">
    <property type="entry name" value="Bifunc_inhib/LTP/seed_store"/>
</dbReference>
<feature type="domain" description="Bifunctional inhibitor/plant lipid transfer protein/seed storage helical" evidence="6">
    <location>
        <begin position="31"/>
        <end position="123"/>
    </location>
</feature>
<dbReference type="PANTHER" id="PTHR33076">
    <property type="entry name" value="NON-SPECIFIC LIPID-TRANSFER PROTEIN 2-RELATED"/>
    <property type="match status" value="1"/>
</dbReference>
<keyword evidence="2 4" id="KW-0813">Transport</keyword>
<sequence length="124" mass="12734">MAAVSYKVACIAVLCIVALAVAPYAEATITCGTVQSKLAPCLTYLKNGGMLPAKCCSGVKELNSLASTTPDRQQACQCIKNTAQKIPGLHPGLASGLPGCSEEDGGAISCSKNISHFENKTRCG</sequence>
<evidence type="ECO:0000256" key="5">
    <source>
        <dbReference type="SAM" id="SignalP"/>
    </source>
</evidence>
<dbReference type="Pfam" id="PF00234">
    <property type="entry name" value="Tryp_alpha_amyl"/>
    <property type="match status" value="1"/>
</dbReference>
<dbReference type="Gene3D" id="1.10.110.10">
    <property type="entry name" value="Plant lipid-transfer and hydrophobic proteins"/>
    <property type="match status" value="1"/>
</dbReference>
<comment type="similarity">
    <text evidence="1 4">Belongs to the plant LTP family.</text>
</comment>
<gene>
    <name evidence="7" type="ORF">Acr_02g0006830</name>
</gene>
<feature type="chain" id="PRO_5029813884" description="Non-specific lipid-transfer protein" evidence="5">
    <location>
        <begin position="28"/>
        <end position="124"/>
    </location>
</feature>
<evidence type="ECO:0000313" key="8">
    <source>
        <dbReference type="Proteomes" id="UP000585474"/>
    </source>
</evidence>
<evidence type="ECO:0000256" key="4">
    <source>
        <dbReference type="RuleBase" id="RU000628"/>
    </source>
</evidence>
<evidence type="ECO:0000256" key="2">
    <source>
        <dbReference type="ARBA" id="ARBA00022448"/>
    </source>
</evidence>
<dbReference type="InterPro" id="IPR036312">
    <property type="entry name" value="Bifun_inhib/LTP/seed_sf"/>
</dbReference>
<evidence type="ECO:0000259" key="6">
    <source>
        <dbReference type="SMART" id="SM00499"/>
    </source>
</evidence>
<protein>
    <recommendedName>
        <fullName evidence="4">Non-specific lipid-transfer protein</fullName>
    </recommendedName>
</protein>
<dbReference type="OrthoDB" id="1890443at2759"/>
<accession>A0A7J0E7H3</accession>
<proteinExistence type="inferred from homology"/>